<gene>
    <name evidence="2" type="ORF">OHC33_007949</name>
</gene>
<sequence length="470" mass="53023">MFINLHGPPTRDPAIRAAVNLHLSKVSKNKRTRYNVEKLDRRQAQQRRRRREIEEQRVRDETEQRALVSWTVNQSIRNSMSGDLLTPEQHLNENTTGWKAARDFFTVFIPYEGNALGLSVQQTNAYARGLLSWAYQHDAVMFGLASYRLCCLPSSQDPSSHVRQMIEWLRSKVLNWINNRLAQSHVDDVLIQVIILAMVVDDYLGYVEFRQVHLQGLDAVIDRRGGLDAIGTSEPAIGRTLRQSTLTVIGTTILNINTSLRAASKPSPLSPSILTYPEYSLSEQLHRLVARLPIGLQELALSQHLSVEMVGIVLSFTDWLNNLDPVVAESSASWRHPTPAGLSNLEKCLYVALICLSDDLSGMGGHISVLIFRKPGQRARMILSDEGLWDDPRTADCVLWLATVVCSPRNITIIPRGVQNVLQEKILRQRPEVGDLAAIERILRRFFYPEARAGAWMQAWAAKLAKTRAK</sequence>
<organism evidence="2 3">
    <name type="scientific">Knufia fluminis</name>
    <dbReference type="NCBI Taxonomy" id="191047"/>
    <lineage>
        <taxon>Eukaryota</taxon>
        <taxon>Fungi</taxon>
        <taxon>Dikarya</taxon>
        <taxon>Ascomycota</taxon>
        <taxon>Pezizomycotina</taxon>
        <taxon>Eurotiomycetes</taxon>
        <taxon>Chaetothyriomycetidae</taxon>
        <taxon>Chaetothyriales</taxon>
        <taxon>Trichomeriaceae</taxon>
        <taxon>Knufia</taxon>
    </lineage>
</organism>
<feature type="region of interest" description="Disordered" evidence="1">
    <location>
        <begin position="39"/>
        <end position="58"/>
    </location>
</feature>
<comment type="caution">
    <text evidence="2">The sequence shown here is derived from an EMBL/GenBank/DDBJ whole genome shotgun (WGS) entry which is preliminary data.</text>
</comment>
<dbReference type="Proteomes" id="UP001316803">
    <property type="component" value="Unassembled WGS sequence"/>
</dbReference>
<proteinExistence type="predicted"/>
<protein>
    <submittedName>
        <fullName evidence="2">Uncharacterized protein</fullName>
    </submittedName>
</protein>
<name>A0AAN8ERX0_9EURO</name>
<evidence type="ECO:0000256" key="1">
    <source>
        <dbReference type="SAM" id="MobiDB-lite"/>
    </source>
</evidence>
<dbReference type="EMBL" id="JAKLMC020000023">
    <property type="protein sequence ID" value="KAK5950878.1"/>
    <property type="molecule type" value="Genomic_DNA"/>
</dbReference>
<accession>A0AAN8ERX0</accession>
<evidence type="ECO:0000313" key="3">
    <source>
        <dbReference type="Proteomes" id="UP001316803"/>
    </source>
</evidence>
<keyword evidence="3" id="KW-1185">Reference proteome</keyword>
<evidence type="ECO:0000313" key="2">
    <source>
        <dbReference type="EMBL" id="KAK5950878.1"/>
    </source>
</evidence>
<reference evidence="2 3" key="1">
    <citation type="submission" date="2022-12" db="EMBL/GenBank/DDBJ databases">
        <title>Genomic features and morphological characterization of a novel Knufia sp. strain isolated from spacecraft assembly facility.</title>
        <authorList>
            <person name="Teixeira M."/>
            <person name="Chander A.M."/>
            <person name="Stajich J.E."/>
            <person name="Venkateswaran K."/>
        </authorList>
    </citation>
    <scope>NUCLEOTIDE SEQUENCE [LARGE SCALE GENOMIC DNA]</scope>
    <source>
        <strain evidence="2 3">FJI-L2-BK-P2</strain>
    </source>
</reference>
<dbReference type="AlphaFoldDB" id="A0AAN8ERX0"/>